<reference evidence="2 3" key="1">
    <citation type="submission" date="2014-11" db="EMBL/GenBank/DDBJ databases">
        <title>Genetic blueprint of the zoonotic pathogen Toxocara canis.</title>
        <authorList>
            <person name="Zhu X.-Q."/>
            <person name="Korhonen P.K."/>
            <person name="Cai H."/>
            <person name="Young N.D."/>
            <person name="Nejsum P."/>
            <person name="von Samson-Himmelstjerna G."/>
            <person name="Boag P.R."/>
            <person name="Tan P."/>
            <person name="Li Q."/>
            <person name="Min J."/>
            <person name="Yang Y."/>
            <person name="Wang X."/>
            <person name="Fang X."/>
            <person name="Hall R.S."/>
            <person name="Hofmann A."/>
            <person name="Sternberg P.W."/>
            <person name="Jex A.R."/>
            <person name="Gasser R.B."/>
        </authorList>
    </citation>
    <scope>NUCLEOTIDE SEQUENCE [LARGE SCALE GENOMIC DNA]</scope>
    <source>
        <strain evidence="2">PN_DK_2014</strain>
    </source>
</reference>
<feature type="compositionally biased region" description="Basic and acidic residues" evidence="1">
    <location>
        <begin position="208"/>
        <end position="217"/>
    </location>
</feature>
<name>A0A0B2VYH6_TOXCA</name>
<evidence type="ECO:0000256" key="1">
    <source>
        <dbReference type="SAM" id="MobiDB-lite"/>
    </source>
</evidence>
<proteinExistence type="predicted"/>
<dbReference type="STRING" id="6265.A0A0B2VYH6"/>
<gene>
    <name evidence="2" type="ORF">Tcan_13771</name>
</gene>
<sequence length="267" mass="28181">MCVAGNCCTSSESPPTTCSNGGQLVAKGCATTAQCTAYTNKPVQCLAGLCCTTSSVSPPSACSNGGQLVATGCTTAAQCTPYTNSPVQCLNGQCCTTPSVTPSQPRCPNGGQPVATGCTTAAQCASYTKDPVQCLSGTKWTIKSEYKRANTTCNWCMTLQSLNHQKCHNKHSDTLASKRMPCEILTDTHARDHDVPLNFRTVTGGDENEGKRGKDENEGGMGMDSGEGWTVARDEEKDREGKRLTGTGSGTEDDLICFVFKFVLIIN</sequence>
<dbReference type="EMBL" id="JPKZ01000617">
    <property type="protein sequence ID" value="KHN86484.1"/>
    <property type="molecule type" value="Genomic_DNA"/>
</dbReference>
<accession>A0A0B2VYH6</accession>
<evidence type="ECO:0000313" key="2">
    <source>
        <dbReference type="EMBL" id="KHN86484.1"/>
    </source>
</evidence>
<comment type="caution">
    <text evidence="2">The sequence shown here is derived from an EMBL/GenBank/DDBJ whole genome shotgun (WGS) entry which is preliminary data.</text>
</comment>
<feature type="compositionally biased region" description="Basic and acidic residues" evidence="1">
    <location>
        <begin position="232"/>
        <end position="243"/>
    </location>
</feature>
<keyword evidence="3" id="KW-1185">Reference proteome</keyword>
<feature type="region of interest" description="Disordered" evidence="1">
    <location>
        <begin position="197"/>
        <end position="246"/>
    </location>
</feature>
<protein>
    <submittedName>
        <fullName evidence="2">Uncharacterized protein</fullName>
    </submittedName>
</protein>
<organism evidence="2 3">
    <name type="scientific">Toxocara canis</name>
    <name type="common">Canine roundworm</name>
    <dbReference type="NCBI Taxonomy" id="6265"/>
    <lineage>
        <taxon>Eukaryota</taxon>
        <taxon>Metazoa</taxon>
        <taxon>Ecdysozoa</taxon>
        <taxon>Nematoda</taxon>
        <taxon>Chromadorea</taxon>
        <taxon>Rhabditida</taxon>
        <taxon>Spirurina</taxon>
        <taxon>Ascaridomorpha</taxon>
        <taxon>Ascaridoidea</taxon>
        <taxon>Toxocaridae</taxon>
        <taxon>Toxocara</taxon>
    </lineage>
</organism>
<dbReference type="Proteomes" id="UP000031036">
    <property type="component" value="Unassembled WGS sequence"/>
</dbReference>
<dbReference type="AlphaFoldDB" id="A0A0B2VYH6"/>
<evidence type="ECO:0000313" key="3">
    <source>
        <dbReference type="Proteomes" id="UP000031036"/>
    </source>
</evidence>
<dbReference type="OrthoDB" id="5846970at2759"/>